<keyword evidence="3" id="KW-1185">Reference proteome</keyword>
<dbReference type="RefSeq" id="XP_031916423.1">
    <property type="nucleotide sequence ID" value="XM_032053898.1"/>
</dbReference>
<keyword evidence="1" id="KW-0732">Signal</keyword>
<proteinExistence type="predicted"/>
<dbReference type="Proteomes" id="UP000325672">
    <property type="component" value="Unassembled WGS sequence"/>
</dbReference>
<accession>A0A5N6T251</accession>
<evidence type="ECO:0000313" key="3">
    <source>
        <dbReference type="Proteomes" id="UP000325672"/>
    </source>
</evidence>
<feature type="chain" id="PRO_5024817523" description="Secreted protein" evidence="1">
    <location>
        <begin position="22"/>
        <end position="104"/>
    </location>
</feature>
<evidence type="ECO:0000256" key="1">
    <source>
        <dbReference type="SAM" id="SignalP"/>
    </source>
</evidence>
<organism evidence="2 3">
    <name type="scientific">Aspergillus pseudotamarii</name>
    <dbReference type="NCBI Taxonomy" id="132259"/>
    <lineage>
        <taxon>Eukaryota</taxon>
        <taxon>Fungi</taxon>
        <taxon>Dikarya</taxon>
        <taxon>Ascomycota</taxon>
        <taxon>Pezizomycotina</taxon>
        <taxon>Eurotiomycetes</taxon>
        <taxon>Eurotiomycetidae</taxon>
        <taxon>Eurotiales</taxon>
        <taxon>Aspergillaceae</taxon>
        <taxon>Aspergillus</taxon>
        <taxon>Aspergillus subgen. Circumdati</taxon>
    </lineage>
</organism>
<evidence type="ECO:0000313" key="2">
    <source>
        <dbReference type="EMBL" id="KAE8140360.1"/>
    </source>
</evidence>
<sequence length="104" mass="11530">MASAGRVVLCLTCLVPSKVLEDSPREAPCPPRLIPGLGGLLRDRSPTPLFLLLGLESPGLRKRETRVRRVCLGLARMHGTCALEQPWHCGCRSHLTFLAWHRSH</sequence>
<dbReference type="EMBL" id="ML743562">
    <property type="protein sequence ID" value="KAE8140360.1"/>
    <property type="molecule type" value="Genomic_DNA"/>
</dbReference>
<reference evidence="2 3" key="1">
    <citation type="submission" date="2019-04" db="EMBL/GenBank/DDBJ databases">
        <title>Friends and foes A comparative genomics study of 23 Aspergillus species from section Flavi.</title>
        <authorList>
            <consortium name="DOE Joint Genome Institute"/>
            <person name="Kjaerbolling I."/>
            <person name="Vesth T."/>
            <person name="Frisvad J.C."/>
            <person name="Nybo J.L."/>
            <person name="Theobald S."/>
            <person name="Kildgaard S."/>
            <person name="Isbrandt T."/>
            <person name="Kuo A."/>
            <person name="Sato A."/>
            <person name="Lyhne E.K."/>
            <person name="Kogle M.E."/>
            <person name="Wiebenga A."/>
            <person name="Kun R.S."/>
            <person name="Lubbers R.J."/>
            <person name="Makela M.R."/>
            <person name="Barry K."/>
            <person name="Chovatia M."/>
            <person name="Clum A."/>
            <person name="Daum C."/>
            <person name="Haridas S."/>
            <person name="He G."/>
            <person name="LaButti K."/>
            <person name="Lipzen A."/>
            <person name="Mondo S."/>
            <person name="Riley R."/>
            <person name="Salamov A."/>
            <person name="Simmons B.A."/>
            <person name="Magnuson J.K."/>
            <person name="Henrissat B."/>
            <person name="Mortensen U.H."/>
            <person name="Larsen T.O."/>
            <person name="Devries R.P."/>
            <person name="Grigoriev I.V."/>
            <person name="Machida M."/>
            <person name="Baker S.E."/>
            <person name="Andersen M.R."/>
        </authorList>
    </citation>
    <scope>NUCLEOTIDE SEQUENCE [LARGE SCALE GENOMIC DNA]</scope>
    <source>
        <strain evidence="2 3">CBS 117625</strain>
    </source>
</reference>
<dbReference type="GeneID" id="43638108"/>
<evidence type="ECO:0008006" key="4">
    <source>
        <dbReference type="Google" id="ProtNLM"/>
    </source>
</evidence>
<feature type="signal peptide" evidence="1">
    <location>
        <begin position="1"/>
        <end position="21"/>
    </location>
</feature>
<protein>
    <recommendedName>
        <fullName evidence="4">Secreted protein</fullName>
    </recommendedName>
</protein>
<name>A0A5N6T251_ASPPS</name>
<gene>
    <name evidence="2" type="ORF">BDV38DRAFT_240417</name>
</gene>
<dbReference type="AlphaFoldDB" id="A0A5N6T251"/>